<comment type="caution">
    <text evidence="2">The sequence shown here is derived from an EMBL/GenBank/DDBJ whole genome shotgun (WGS) entry which is preliminary data.</text>
</comment>
<proteinExistence type="predicted"/>
<evidence type="ECO:0000313" key="3">
    <source>
        <dbReference type="Proteomes" id="UP000017842"/>
    </source>
</evidence>
<sequence length="969" mass="111021">MDSTLAIILSLFLLLFFGTANFGFYVWLKKSIYTREKFAFAGLTAASALTLFVIASIFAQQPPWLAALGLFRQITGLSYQPPQPLTYEQEILSILLVAGFFLFINYIHRHWNGALSTAHYEQQQKQQPPSLIGDTWLFLNPSQYKKLLEIYNPANQYRPTALEGAAESLVWHQQARDLLLLTSRLYDFPDDEWHNQALCWIGTHKGTGDIVVLACRENQPDTVELQTLTDYADKVRRNKGRTSNGLEFIIALKDGNTDEQSQLNGHPLRTVSESCLLDSLVNFDDYFRDLTKRVEKDCLTGSNLTINQVYTASRYKLDKDGDAQPNLEVFLNEWLKDPSLRQIALLGEYGQGKSTISLMLSYHLMQRLQQDPHSARIPILLELRGKSPRNLREDELISTWAGRYGIDTRGLIKLLMAGRLLLIFEGFDEVDLSGDSDARINHFKIMWGLCYPKAKIMVTGRPNYFLDDTELKAALGIQASSLERPYCQAVQLVPFNIQEIEHSLRNLDNETREGIVALAAVNERFYDIISRPSMLYVVSILWKTENLAQYGERINSALVMDIFIRHSLERQGGKGQRYDFTPPVAGKAKPAFMALNSRERAYFMEGIATYMLINELPNQITARELEEVGRLLVKAIPEAVSSVDAQGGETRKPLRQRYDLDNKPEELQTILTDVRTCGLLVPDLSRSGSFKFGHKSFMEFLSGKVYAQWCLRKELQDAEEKEVNSLGNTFNLNMRHVVWQTEVMAFAVEWIAERAKDQGQAASLLFALLFGQYNFTRKFLGIIYKLALNQLACSGYRTRLNPRIELYIIRAFLPSEMKRQLGVNANHILITLMYYFFITLIFIIISLMLRMEFTNNFVYQFVPFTLISYIILFLALYIKSFCILFYGYKKNNLMLSLWAKFRIWHAICIAAHLERRAMNRIVGVKSIILLDEVANQEPQPWTIAESLHKLKMTKKNFIIDGGLLSRQGT</sequence>
<dbReference type="EMBL" id="AYLO01000033">
    <property type="protein sequence ID" value="ESS73168.1"/>
    <property type="molecule type" value="Genomic_DNA"/>
</dbReference>
<feature type="transmembrane region" description="Helical" evidence="1">
    <location>
        <begin position="861"/>
        <end position="888"/>
    </location>
</feature>
<gene>
    <name evidence="2" type="ORF">MGMO_34c00120</name>
</gene>
<dbReference type="AlphaFoldDB" id="V5C8W4"/>
<organism evidence="2 3">
    <name type="scientific">Methyloglobulus morosus KoM1</name>
    <dbReference type="NCBI Taxonomy" id="1116472"/>
    <lineage>
        <taxon>Bacteria</taxon>
        <taxon>Pseudomonadati</taxon>
        <taxon>Pseudomonadota</taxon>
        <taxon>Gammaproteobacteria</taxon>
        <taxon>Methylococcales</taxon>
        <taxon>Methylococcaceae</taxon>
        <taxon>Methyloglobulus</taxon>
    </lineage>
</organism>
<protein>
    <submittedName>
        <fullName evidence="2">WD repeat-containing protein</fullName>
    </submittedName>
</protein>
<feature type="transmembrane region" description="Helical" evidence="1">
    <location>
        <begin position="828"/>
        <end position="849"/>
    </location>
</feature>
<dbReference type="STRING" id="1116472.MGMO_34c00120"/>
<name>V5C8W4_9GAMM</name>
<feature type="transmembrane region" description="Helical" evidence="1">
    <location>
        <begin position="40"/>
        <end position="59"/>
    </location>
</feature>
<reference evidence="2 3" key="1">
    <citation type="journal article" date="2013" name="Genome Announc.">
        <title>Draft Genome Sequence of the Methanotrophic Gammaproteobacterium Methyloglobulus morosus DSM 22980 Strain KoM1.</title>
        <authorList>
            <person name="Poehlein A."/>
            <person name="Deutzmann J.S."/>
            <person name="Daniel R."/>
            <person name="Simeonova D.D."/>
        </authorList>
    </citation>
    <scope>NUCLEOTIDE SEQUENCE [LARGE SCALE GENOMIC DNA]</scope>
    <source>
        <strain evidence="2 3">KoM1</strain>
    </source>
</reference>
<dbReference type="Proteomes" id="UP000017842">
    <property type="component" value="Unassembled WGS sequence"/>
</dbReference>
<dbReference type="Gene3D" id="3.40.50.300">
    <property type="entry name" value="P-loop containing nucleotide triphosphate hydrolases"/>
    <property type="match status" value="1"/>
</dbReference>
<feature type="transmembrane region" description="Helical" evidence="1">
    <location>
        <begin position="91"/>
        <end position="107"/>
    </location>
</feature>
<feature type="transmembrane region" description="Helical" evidence="1">
    <location>
        <begin position="6"/>
        <end position="28"/>
    </location>
</feature>
<evidence type="ECO:0000313" key="2">
    <source>
        <dbReference type="EMBL" id="ESS73168.1"/>
    </source>
</evidence>
<keyword evidence="1" id="KW-1133">Transmembrane helix</keyword>
<keyword evidence="3" id="KW-1185">Reference proteome</keyword>
<dbReference type="eggNOG" id="COG5635">
    <property type="taxonomic scope" value="Bacteria"/>
</dbReference>
<dbReference type="InterPro" id="IPR027417">
    <property type="entry name" value="P-loop_NTPase"/>
</dbReference>
<accession>V5C8W4</accession>
<evidence type="ECO:0000256" key="1">
    <source>
        <dbReference type="SAM" id="Phobius"/>
    </source>
</evidence>
<keyword evidence="1" id="KW-0472">Membrane</keyword>
<keyword evidence="1" id="KW-0812">Transmembrane</keyword>